<evidence type="ECO:0000256" key="1">
    <source>
        <dbReference type="ARBA" id="ARBA00023125"/>
    </source>
</evidence>
<dbReference type="Proteomes" id="UP000688947">
    <property type="component" value="Unassembled WGS sequence"/>
</dbReference>
<accession>A0A8T1U5J8</accession>
<dbReference type="VEuPathDB" id="FungiDB:PC110_g4369"/>
<evidence type="ECO:0000259" key="2">
    <source>
        <dbReference type="PROSITE" id="PS51253"/>
    </source>
</evidence>
<proteinExistence type="predicted"/>
<organism evidence="3 4">
    <name type="scientific">Phytophthora cactorum</name>
    <dbReference type="NCBI Taxonomy" id="29920"/>
    <lineage>
        <taxon>Eukaryota</taxon>
        <taxon>Sar</taxon>
        <taxon>Stramenopiles</taxon>
        <taxon>Oomycota</taxon>
        <taxon>Peronosporomycetes</taxon>
        <taxon>Peronosporales</taxon>
        <taxon>Peronosporaceae</taxon>
        <taxon>Phytophthora</taxon>
    </lineage>
</organism>
<comment type="caution">
    <text evidence="3">The sequence shown here is derived from an EMBL/GenBank/DDBJ whole genome shotgun (WGS) entry which is preliminary data.</text>
</comment>
<name>A0A8T1U5J8_9STRA</name>
<dbReference type="AlphaFoldDB" id="A0A8T1U5J8"/>
<reference evidence="3" key="1">
    <citation type="submission" date="2021-01" db="EMBL/GenBank/DDBJ databases">
        <title>Phytophthora aleatoria, a newly-described species from Pinus radiata is distinct from Phytophthora cactorum isolates based on comparative genomics.</title>
        <authorList>
            <person name="Mcdougal R."/>
            <person name="Panda P."/>
            <person name="Williams N."/>
            <person name="Studholme D.J."/>
        </authorList>
    </citation>
    <scope>NUCLEOTIDE SEQUENCE</scope>
    <source>
        <strain evidence="3">NZFS 3830</strain>
    </source>
</reference>
<dbReference type="PROSITE" id="PS51253">
    <property type="entry name" value="HTH_CENPB"/>
    <property type="match status" value="1"/>
</dbReference>
<evidence type="ECO:0000313" key="4">
    <source>
        <dbReference type="Proteomes" id="UP000688947"/>
    </source>
</evidence>
<dbReference type="InterPro" id="IPR006600">
    <property type="entry name" value="HTH_CenpB_DNA-bd_dom"/>
</dbReference>
<feature type="domain" description="HTH CENPB-type" evidence="2">
    <location>
        <begin position="66"/>
        <end position="136"/>
    </location>
</feature>
<protein>
    <recommendedName>
        <fullName evidence="2">HTH CENPB-type domain-containing protein</fullName>
    </recommendedName>
</protein>
<evidence type="ECO:0000313" key="3">
    <source>
        <dbReference type="EMBL" id="KAG6954127.1"/>
    </source>
</evidence>
<dbReference type="EMBL" id="JAENGZ010000768">
    <property type="protein sequence ID" value="KAG6954127.1"/>
    <property type="molecule type" value="Genomic_DNA"/>
</dbReference>
<gene>
    <name evidence="3" type="ORF">JG687_00011981</name>
</gene>
<sequence length="244" mass="27718">MVVRRACYEKEDVEEALDRTYGGEGGDVRCCGPVFVYPSSYPLQEIERATSYWGYRRESSRTSTSILPRARSGFSGVGRWHAVDWIPSWPGKGPRALKQCVREAAWSYNQGRKSFRSLTKGWYGRFIRRHPVLSTRTAQKIARVRNTVDEDSVRALFHAITKRVVELRLSAGRAFNMDETAFMPKGIDQGAHGQGVHQCLEQRDAAHFPHDCAGGGERSWCFNPATYHCSWKADLQERQGCAFH</sequence>
<dbReference type="OrthoDB" id="122614at2759"/>
<keyword evidence="1" id="KW-0238">DNA-binding</keyword>
<dbReference type="GO" id="GO:0003677">
    <property type="term" value="F:DNA binding"/>
    <property type="evidence" value="ECO:0007669"/>
    <property type="project" value="UniProtKB-KW"/>
</dbReference>